<reference evidence="2" key="2">
    <citation type="submission" date="2019-01" db="UniProtKB">
        <authorList>
            <consortium name="EnsemblPlants"/>
        </authorList>
    </citation>
    <scope>IDENTIFICATION</scope>
    <source>
        <strain evidence="2">cv. Heinz 1706</strain>
    </source>
</reference>
<dbReference type="Gramene" id="Solyc02g080690.1.1">
    <property type="protein sequence ID" value="Solyc02g080690.1.1.1"/>
    <property type="gene ID" value="Solyc02g080690.1"/>
</dbReference>
<keyword evidence="3" id="KW-1185">Reference proteome</keyword>
<sequence length="58" mass="6428">MATTTLVVILIITSVLAYPINARSLMAIKEKLKASADEHNEYFQNPLLSFLAISIHLV</sequence>
<evidence type="ECO:0000256" key="1">
    <source>
        <dbReference type="SAM" id="SignalP"/>
    </source>
</evidence>
<evidence type="ECO:0000313" key="3">
    <source>
        <dbReference type="Proteomes" id="UP000004994"/>
    </source>
</evidence>
<dbReference type="EnsemblPlants" id="Solyc02g080690.1.1">
    <property type="protein sequence ID" value="Solyc02g080690.1.1.1"/>
    <property type="gene ID" value="Solyc02g080690.1"/>
</dbReference>
<protein>
    <submittedName>
        <fullName evidence="2">Uncharacterized protein</fullName>
    </submittedName>
</protein>
<evidence type="ECO:0000313" key="2">
    <source>
        <dbReference type="EnsemblPlants" id="Solyc02g080690.1.1.1"/>
    </source>
</evidence>
<proteinExistence type="predicted"/>
<dbReference type="AlphaFoldDB" id="A0A3Q7F553"/>
<dbReference type="Proteomes" id="UP000004994">
    <property type="component" value="Chromosome 2"/>
</dbReference>
<feature type="chain" id="PRO_5018631631" evidence="1">
    <location>
        <begin position="18"/>
        <end position="58"/>
    </location>
</feature>
<dbReference type="PaxDb" id="4081-Solyc02g080690.1.1"/>
<accession>A0A3Q7F553</accession>
<organism evidence="2">
    <name type="scientific">Solanum lycopersicum</name>
    <name type="common">Tomato</name>
    <name type="synonym">Lycopersicon esculentum</name>
    <dbReference type="NCBI Taxonomy" id="4081"/>
    <lineage>
        <taxon>Eukaryota</taxon>
        <taxon>Viridiplantae</taxon>
        <taxon>Streptophyta</taxon>
        <taxon>Embryophyta</taxon>
        <taxon>Tracheophyta</taxon>
        <taxon>Spermatophyta</taxon>
        <taxon>Magnoliopsida</taxon>
        <taxon>eudicotyledons</taxon>
        <taxon>Gunneridae</taxon>
        <taxon>Pentapetalae</taxon>
        <taxon>asterids</taxon>
        <taxon>lamiids</taxon>
        <taxon>Solanales</taxon>
        <taxon>Solanaceae</taxon>
        <taxon>Solanoideae</taxon>
        <taxon>Solaneae</taxon>
        <taxon>Solanum</taxon>
        <taxon>Solanum subgen. Lycopersicon</taxon>
    </lineage>
</organism>
<name>A0A3Q7F553_SOLLC</name>
<feature type="signal peptide" evidence="1">
    <location>
        <begin position="1"/>
        <end position="17"/>
    </location>
</feature>
<dbReference type="InParanoid" id="A0A3Q7F553"/>
<keyword evidence="1" id="KW-0732">Signal</keyword>
<reference evidence="2" key="1">
    <citation type="journal article" date="2012" name="Nature">
        <title>The tomato genome sequence provides insights into fleshy fruit evolution.</title>
        <authorList>
            <consortium name="Tomato Genome Consortium"/>
        </authorList>
    </citation>
    <scope>NUCLEOTIDE SEQUENCE [LARGE SCALE GENOMIC DNA]</scope>
    <source>
        <strain evidence="2">cv. Heinz 1706</strain>
    </source>
</reference>